<comment type="similarity">
    <text evidence="1">Belongs to the gemin-2 family.</text>
</comment>
<dbReference type="PANTHER" id="PTHR12794">
    <property type="entry name" value="GEMIN2"/>
    <property type="match status" value="1"/>
</dbReference>
<dbReference type="GO" id="GO:0032797">
    <property type="term" value="C:SMN complex"/>
    <property type="evidence" value="ECO:0007669"/>
    <property type="project" value="TreeGrafter"/>
</dbReference>
<dbReference type="Proteomes" id="UP000016923">
    <property type="component" value="Unassembled WGS sequence"/>
</dbReference>
<protein>
    <submittedName>
        <fullName evidence="3">Ribonucleotide reductase inhibitor</fullName>
    </submittedName>
</protein>
<evidence type="ECO:0000256" key="2">
    <source>
        <dbReference type="SAM" id="MobiDB-lite"/>
    </source>
</evidence>
<proteinExistence type="inferred from homology"/>
<evidence type="ECO:0000256" key="1">
    <source>
        <dbReference type="ARBA" id="ARBA00025758"/>
    </source>
</evidence>
<feature type="compositionally biased region" description="Acidic residues" evidence="2">
    <location>
        <begin position="401"/>
        <end position="416"/>
    </location>
</feature>
<dbReference type="PANTHER" id="PTHR12794:SF0">
    <property type="entry name" value="GEM-ASSOCIATED PROTEIN 2"/>
    <property type="match status" value="1"/>
</dbReference>
<dbReference type="OMA" id="RTIRWLW"/>
<accession>S3C6K3</accession>
<dbReference type="Gene3D" id="1.20.58.1070">
    <property type="match status" value="1"/>
</dbReference>
<evidence type="ECO:0000313" key="4">
    <source>
        <dbReference type="Proteomes" id="UP000016923"/>
    </source>
</evidence>
<organism evidence="3 4">
    <name type="scientific">Ophiostoma piceae (strain UAMH 11346)</name>
    <name type="common">Sap stain fungus</name>
    <dbReference type="NCBI Taxonomy" id="1262450"/>
    <lineage>
        <taxon>Eukaryota</taxon>
        <taxon>Fungi</taxon>
        <taxon>Dikarya</taxon>
        <taxon>Ascomycota</taxon>
        <taxon>Pezizomycotina</taxon>
        <taxon>Sordariomycetes</taxon>
        <taxon>Sordariomycetidae</taxon>
        <taxon>Ophiostomatales</taxon>
        <taxon>Ophiostomataceae</taxon>
        <taxon>Ophiostoma</taxon>
    </lineage>
</organism>
<dbReference type="HOGENOM" id="CLU_022029_0_0_1"/>
<sequence length="525" mass="57700">MATPAVDQTYGQRSVFGSLGHTATAPVDDDIECEDEQDALAYLMLVRSEANKIPHVMVAPRPGPQAFPPGYAEAKEKKEEAKESRRKRNKRRQRHWDDQDDVAPGDANEDGAKRRRTAELSYDEVSYDDLYDERAGDINNEEKEEKVGERNTAQKGTEEGEYDCKNEESDEEEPEDDNEASTYHRQALYETGVGDARGYYHDGAYVAAEETSSAESGGDDPASSESAFSTAYRERLLAHFTDMRAHLTALSGTADGGDDTEVGPLSVRSGVFKNWLHLLRTIDPRPAQVAAMDKVSVLRLLRIVQRGLEAGASTSSRSSRAGRFVRTLAGGPGQLDMSPRTIRWLWALFSRLPDRGELDYREVGYIRDVAKQAVMRLAHLSYDMSGVDASGGDEGDHNGEEAEYEYEGDEGDEEDGHADGEHAGNGLRPDSTHDAELDAEDIAMDIDSEQEEDKEEETTSANTAAVGKTAETQGKAGTIDSFADSSEDLEMQQRAALEMVLAVAGEFYGQRDLLAFRSPWTAAAN</sequence>
<feature type="region of interest" description="Disordered" evidence="2">
    <location>
        <begin position="448"/>
        <end position="484"/>
    </location>
</feature>
<dbReference type="OrthoDB" id="428895at2759"/>
<dbReference type="EMBL" id="KE148150">
    <property type="protein sequence ID" value="EPE07516.1"/>
    <property type="molecule type" value="Genomic_DNA"/>
</dbReference>
<keyword evidence="4" id="KW-1185">Reference proteome</keyword>
<feature type="region of interest" description="Disordered" evidence="2">
    <location>
        <begin position="136"/>
        <end position="182"/>
    </location>
</feature>
<evidence type="ECO:0000313" key="3">
    <source>
        <dbReference type="EMBL" id="EPE07516.1"/>
    </source>
</evidence>
<dbReference type="Pfam" id="PF04938">
    <property type="entry name" value="SIP1"/>
    <property type="match status" value="2"/>
</dbReference>
<dbReference type="VEuPathDB" id="FungiDB:F503_00238"/>
<dbReference type="GO" id="GO:0005634">
    <property type="term" value="C:nucleus"/>
    <property type="evidence" value="ECO:0007669"/>
    <property type="project" value="TreeGrafter"/>
</dbReference>
<dbReference type="eggNOG" id="ENOG502SCAA">
    <property type="taxonomic scope" value="Eukaryota"/>
</dbReference>
<feature type="compositionally biased region" description="Basic and acidic residues" evidence="2">
    <location>
        <begin position="156"/>
        <end position="167"/>
    </location>
</feature>
<name>S3C6K3_OPHP1</name>
<dbReference type="InterPro" id="IPR035426">
    <property type="entry name" value="Gemin2/Brr1"/>
</dbReference>
<feature type="region of interest" description="Disordered" evidence="2">
    <location>
        <begin position="1"/>
        <end position="31"/>
    </location>
</feature>
<feature type="region of interest" description="Disordered" evidence="2">
    <location>
        <begin position="56"/>
        <end position="120"/>
    </location>
</feature>
<gene>
    <name evidence="3" type="ORF">F503_00238</name>
</gene>
<feature type="compositionally biased region" description="Acidic residues" evidence="2">
    <location>
        <begin position="448"/>
        <end position="458"/>
    </location>
</feature>
<feature type="compositionally biased region" description="Acidic residues" evidence="2">
    <location>
        <begin position="98"/>
        <end position="109"/>
    </location>
</feature>
<feature type="compositionally biased region" description="Basic residues" evidence="2">
    <location>
        <begin position="84"/>
        <end position="94"/>
    </location>
</feature>
<feature type="compositionally biased region" description="Basic and acidic residues" evidence="2">
    <location>
        <begin position="73"/>
        <end position="83"/>
    </location>
</feature>
<feature type="compositionally biased region" description="Acidic residues" evidence="2">
    <location>
        <begin position="168"/>
        <end position="179"/>
    </location>
</feature>
<dbReference type="AlphaFoldDB" id="S3C6K3"/>
<feature type="compositionally biased region" description="Basic and acidic residues" evidence="2">
    <location>
        <begin position="136"/>
        <end position="149"/>
    </location>
</feature>
<dbReference type="GO" id="GO:0000387">
    <property type="term" value="P:spliceosomal snRNP assembly"/>
    <property type="evidence" value="ECO:0007669"/>
    <property type="project" value="InterPro"/>
</dbReference>
<reference evidence="3 4" key="1">
    <citation type="journal article" date="2013" name="BMC Genomics">
        <title>The genome and transcriptome of the pine saprophyte Ophiostoma piceae, and a comparison with the bark beetle-associated pine pathogen Grosmannia clavigera.</title>
        <authorList>
            <person name="Haridas S."/>
            <person name="Wang Y."/>
            <person name="Lim L."/>
            <person name="Massoumi Alamouti S."/>
            <person name="Jackman S."/>
            <person name="Docking R."/>
            <person name="Robertson G."/>
            <person name="Birol I."/>
            <person name="Bohlmann J."/>
            <person name="Breuil C."/>
        </authorList>
    </citation>
    <scope>NUCLEOTIDE SEQUENCE [LARGE SCALE GENOMIC DNA]</scope>
    <source>
        <strain evidence="3 4">UAMH 11346</strain>
    </source>
</reference>
<feature type="region of interest" description="Disordered" evidence="2">
    <location>
        <begin position="386"/>
        <end position="433"/>
    </location>
</feature>